<evidence type="ECO:0000313" key="4">
    <source>
        <dbReference type="Proteomes" id="UP001595846"/>
    </source>
</evidence>
<keyword evidence="2" id="KW-0812">Transmembrane</keyword>
<evidence type="ECO:0000313" key="3">
    <source>
        <dbReference type="EMBL" id="MFC3958390.1"/>
    </source>
</evidence>
<dbReference type="EMBL" id="JBHSAQ010000003">
    <property type="protein sequence ID" value="MFC3958390.1"/>
    <property type="molecule type" value="Genomic_DNA"/>
</dbReference>
<feature type="region of interest" description="Disordered" evidence="1">
    <location>
        <begin position="247"/>
        <end position="271"/>
    </location>
</feature>
<feature type="region of interest" description="Disordered" evidence="1">
    <location>
        <begin position="428"/>
        <end position="450"/>
    </location>
</feature>
<organism evidence="3 4">
    <name type="scientific">Halovivax cerinus</name>
    <dbReference type="NCBI Taxonomy" id="1487865"/>
    <lineage>
        <taxon>Archaea</taxon>
        <taxon>Methanobacteriati</taxon>
        <taxon>Methanobacteriota</taxon>
        <taxon>Stenosarchaea group</taxon>
        <taxon>Halobacteria</taxon>
        <taxon>Halobacteriales</taxon>
        <taxon>Natrialbaceae</taxon>
        <taxon>Halovivax</taxon>
    </lineage>
</organism>
<evidence type="ECO:0008006" key="5">
    <source>
        <dbReference type="Google" id="ProtNLM"/>
    </source>
</evidence>
<reference evidence="3 4" key="1">
    <citation type="journal article" date="2019" name="Int. J. Syst. Evol. Microbiol.">
        <title>The Global Catalogue of Microorganisms (GCM) 10K type strain sequencing project: providing services to taxonomists for standard genome sequencing and annotation.</title>
        <authorList>
            <consortium name="The Broad Institute Genomics Platform"/>
            <consortium name="The Broad Institute Genome Sequencing Center for Infectious Disease"/>
            <person name="Wu L."/>
            <person name="Ma J."/>
        </authorList>
    </citation>
    <scope>NUCLEOTIDE SEQUENCE [LARGE SCALE GENOMIC DNA]</scope>
    <source>
        <strain evidence="3 4">IBRC-M 10256</strain>
    </source>
</reference>
<sequence>MPSEGRERGVTVVIGAVLMFGLLVSALAMYQVNVVPTENEQTEWDHHQRVTGDLIDLRNAIVNAGNQDTTREASIELGAQYDSRTFSINPPDPGGTIRTNSTGTPQVEITFDDGSTESFDTSFVEYEPDYTEYDAPTTIIEHGLVYDEHGHVNVTRDAGSVVSDERIVVPLIEGDLSESGRSSASVTVETIDVYHVSSDVDEIRLPTNAYSRWDDSYEVSESGDHAVVDPKSDQEVYVAQIAVGDDRTANTDTSDKLNEFGDPVTDRGSPTETNEFGLAWTDDSVTASPGNSVTLTATIDDDVENAYADFSLRDPNDVVDDYDPKNRIAFDENAEASFDVALANTANDGDEVTVYVSSGGTTREATVTVQRGSGAPTIDNLDARSQDHSNHARFDAEWEATAGDSPITAATIELVDRSTGTVEDTVSYDASDIDGQNPSDSGVSLEDKQGAGQEYSIRLTVEDANGNVAIDEIVRTG</sequence>
<accession>A0ABD5NNV0</accession>
<gene>
    <name evidence="3" type="ORF">ACFOUR_08420</name>
</gene>
<protein>
    <recommendedName>
        <fullName evidence="5">Archaeal flagellin-like protein</fullName>
    </recommendedName>
</protein>
<dbReference type="Proteomes" id="UP001595846">
    <property type="component" value="Unassembled WGS sequence"/>
</dbReference>
<name>A0ABD5NNV0_9EURY</name>
<feature type="transmembrane region" description="Helical" evidence="2">
    <location>
        <begin position="12"/>
        <end position="32"/>
    </location>
</feature>
<keyword evidence="2" id="KW-1133">Transmembrane helix</keyword>
<evidence type="ECO:0000256" key="2">
    <source>
        <dbReference type="SAM" id="Phobius"/>
    </source>
</evidence>
<keyword evidence="4" id="KW-1185">Reference proteome</keyword>
<comment type="caution">
    <text evidence="3">The sequence shown here is derived from an EMBL/GenBank/DDBJ whole genome shotgun (WGS) entry which is preliminary data.</text>
</comment>
<dbReference type="RefSeq" id="WP_256531266.1">
    <property type="nucleotide sequence ID" value="NZ_CP101824.1"/>
</dbReference>
<proteinExistence type="predicted"/>
<keyword evidence="2" id="KW-0472">Membrane</keyword>
<evidence type="ECO:0000256" key="1">
    <source>
        <dbReference type="SAM" id="MobiDB-lite"/>
    </source>
</evidence>
<dbReference type="GeneID" id="73903989"/>
<dbReference type="AlphaFoldDB" id="A0ABD5NNV0"/>
<feature type="compositionally biased region" description="Basic and acidic residues" evidence="1">
    <location>
        <begin position="247"/>
        <end position="259"/>
    </location>
</feature>